<proteinExistence type="predicted"/>
<comment type="caution">
    <text evidence="2">The sequence shown here is derived from an EMBL/GenBank/DDBJ whole genome shotgun (WGS) entry which is preliminary data.</text>
</comment>
<dbReference type="EMBL" id="MIGB01000002">
    <property type="protein sequence ID" value="OSY43468.1"/>
    <property type="molecule type" value="Genomic_DNA"/>
</dbReference>
<feature type="transmembrane region" description="Helical" evidence="1">
    <location>
        <begin position="12"/>
        <end position="30"/>
    </location>
</feature>
<dbReference type="RefSeq" id="WP_232021227.1">
    <property type="nucleotide sequence ID" value="NZ_AP018920.1"/>
</dbReference>
<evidence type="ECO:0000313" key="2">
    <source>
        <dbReference type="EMBL" id="OSY43468.1"/>
    </source>
</evidence>
<keyword evidence="1" id="KW-0472">Membrane</keyword>
<reference evidence="2 3" key="1">
    <citation type="submission" date="2016-09" db="EMBL/GenBank/DDBJ databases">
        <title>Pseudonocardia autotrophica DSM535, a candidate organism with high potential of specific P450 cytochromes.</title>
        <authorList>
            <person name="Grumaz C."/>
            <person name="Vainshtein Y."/>
            <person name="Kirstahler P."/>
            <person name="Sohn K."/>
        </authorList>
    </citation>
    <scope>NUCLEOTIDE SEQUENCE [LARGE SCALE GENOMIC DNA]</scope>
    <source>
        <strain evidence="2 3">DSM 535</strain>
    </source>
</reference>
<keyword evidence="1" id="KW-0812">Transmembrane</keyword>
<keyword evidence="1" id="KW-1133">Transmembrane helix</keyword>
<evidence type="ECO:0000313" key="3">
    <source>
        <dbReference type="Proteomes" id="UP000194360"/>
    </source>
</evidence>
<name>A0A1Y2N981_PSEAH</name>
<organism evidence="2 3">
    <name type="scientific">Pseudonocardia autotrophica</name>
    <name type="common">Amycolata autotrophica</name>
    <name type="synonym">Nocardia autotrophica</name>
    <dbReference type="NCBI Taxonomy" id="2074"/>
    <lineage>
        <taxon>Bacteria</taxon>
        <taxon>Bacillati</taxon>
        <taxon>Actinomycetota</taxon>
        <taxon>Actinomycetes</taxon>
        <taxon>Pseudonocardiales</taxon>
        <taxon>Pseudonocardiaceae</taxon>
        <taxon>Pseudonocardia</taxon>
    </lineage>
</organism>
<protein>
    <submittedName>
        <fullName evidence="2">Uncharacterized protein</fullName>
    </submittedName>
</protein>
<dbReference type="Proteomes" id="UP000194360">
    <property type="component" value="Unassembled WGS sequence"/>
</dbReference>
<gene>
    <name evidence="2" type="ORF">BG845_00411</name>
</gene>
<dbReference type="AlphaFoldDB" id="A0A1Y2N981"/>
<sequence>MNLDLVPRLGTVIGLVTTLVLIGLLLRWTFGHQRNVKLPTDDPDDPVATGLLTEVSRVPGPDAARVLRDRLRAAGIRATVSRDETGAGYALLVFPRDVKDAKVVLSRGSFE</sequence>
<evidence type="ECO:0000256" key="1">
    <source>
        <dbReference type="SAM" id="Phobius"/>
    </source>
</evidence>
<keyword evidence="3" id="KW-1185">Reference proteome</keyword>
<dbReference type="STRING" id="2074.BG845_00411"/>
<accession>A0A1Y2N981</accession>